<name>A0A7J7EEX5_DICBM</name>
<accession>A0A7J7EEX5</accession>
<protein>
    <submittedName>
        <fullName evidence="2">Uncharacterized protein</fullName>
    </submittedName>
</protein>
<feature type="compositionally biased region" description="Polar residues" evidence="1">
    <location>
        <begin position="24"/>
        <end position="36"/>
    </location>
</feature>
<dbReference type="AlphaFoldDB" id="A0A7J7EEX5"/>
<dbReference type="Proteomes" id="UP000551758">
    <property type="component" value="Unassembled WGS sequence"/>
</dbReference>
<gene>
    <name evidence="2" type="ORF">HPG69_011997</name>
</gene>
<sequence length="162" mass="17011">MPQRTCGWSPGDSLENQPEVPAPTGSSLGCQPQGSRSPHPPISDAVSLPTALSLKEFGRFLQTAKPVEEAGHLPSPFSQSNAGHPSPHGPNPAFVLRCLFSSRSEQSKVLLVSGLSVTLTDRLETIRLEQDPAQPPGSPLLLGGLSGGMTATEPMQGAWPGW</sequence>
<dbReference type="EMBL" id="JACDTQ010003516">
    <property type="protein sequence ID" value="KAF5913966.1"/>
    <property type="molecule type" value="Genomic_DNA"/>
</dbReference>
<dbReference type="PROSITE" id="PS51257">
    <property type="entry name" value="PROKAR_LIPOPROTEIN"/>
    <property type="match status" value="1"/>
</dbReference>
<reference evidence="2 3" key="1">
    <citation type="journal article" date="2020" name="Mol. Biol. Evol.">
        <title>Interspecific Gene Flow and the Evolution of Specialization in Black and White Rhinoceros.</title>
        <authorList>
            <person name="Moodley Y."/>
            <person name="Westbury M.V."/>
            <person name="Russo I.M."/>
            <person name="Gopalakrishnan S."/>
            <person name="Rakotoarivelo A."/>
            <person name="Olsen R.A."/>
            <person name="Prost S."/>
            <person name="Tunstall T."/>
            <person name="Ryder O.A."/>
            <person name="Dalen L."/>
            <person name="Bruford M.W."/>
        </authorList>
    </citation>
    <scope>NUCLEOTIDE SEQUENCE [LARGE SCALE GENOMIC DNA]</scope>
    <source>
        <strain evidence="2">SBR-YM</strain>
        <tissue evidence="2">Skin</tissue>
    </source>
</reference>
<organism evidence="2 3">
    <name type="scientific">Diceros bicornis minor</name>
    <name type="common">South-central black rhinoceros</name>
    <dbReference type="NCBI Taxonomy" id="77932"/>
    <lineage>
        <taxon>Eukaryota</taxon>
        <taxon>Metazoa</taxon>
        <taxon>Chordata</taxon>
        <taxon>Craniata</taxon>
        <taxon>Vertebrata</taxon>
        <taxon>Euteleostomi</taxon>
        <taxon>Mammalia</taxon>
        <taxon>Eutheria</taxon>
        <taxon>Laurasiatheria</taxon>
        <taxon>Perissodactyla</taxon>
        <taxon>Rhinocerotidae</taxon>
        <taxon>Diceros</taxon>
    </lineage>
</organism>
<feature type="region of interest" description="Disordered" evidence="1">
    <location>
        <begin position="1"/>
        <end position="46"/>
    </location>
</feature>
<evidence type="ECO:0000313" key="2">
    <source>
        <dbReference type="EMBL" id="KAF5913966.1"/>
    </source>
</evidence>
<keyword evidence="3" id="KW-1185">Reference proteome</keyword>
<proteinExistence type="predicted"/>
<evidence type="ECO:0000256" key="1">
    <source>
        <dbReference type="SAM" id="MobiDB-lite"/>
    </source>
</evidence>
<feature type="region of interest" description="Disordered" evidence="1">
    <location>
        <begin position="63"/>
        <end position="91"/>
    </location>
</feature>
<evidence type="ECO:0000313" key="3">
    <source>
        <dbReference type="Proteomes" id="UP000551758"/>
    </source>
</evidence>
<comment type="caution">
    <text evidence="2">The sequence shown here is derived from an EMBL/GenBank/DDBJ whole genome shotgun (WGS) entry which is preliminary data.</text>
</comment>